<reference evidence="9" key="1">
    <citation type="journal article" date="2019" name="Nat. Commun.">
        <title>Genome-wide association mapping of date palm fruit traits.</title>
        <authorList>
            <person name="Hazzouri K.M."/>
            <person name="Gros-Balthazard M."/>
            <person name="Flowers J.M."/>
            <person name="Copetti D."/>
            <person name="Lemansour A."/>
            <person name="Lebrun M."/>
            <person name="Masmoudi K."/>
            <person name="Ferrand S."/>
            <person name="Dhar M.I."/>
            <person name="Fresquez Z.A."/>
            <person name="Rosas U."/>
            <person name="Zhang J."/>
            <person name="Talag J."/>
            <person name="Lee S."/>
            <person name="Kudrna D."/>
            <person name="Powell R.F."/>
            <person name="Leitch I.J."/>
            <person name="Krueger R.R."/>
            <person name="Wing R.A."/>
            <person name="Amiri K.M.A."/>
            <person name="Purugganan M.D."/>
        </authorList>
    </citation>
    <scope>NUCLEOTIDE SEQUENCE [LARGE SCALE GENOMIC DNA]</scope>
    <source>
        <strain evidence="9">cv. Khalas</strain>
    </source>
</reference>
<dbReference type="OrthoDB" id="524799at2759"/>
<dbReference type="RefSeq" id="XP_038987094.1">
    <property type="nucleotide sequence ID" value="XM_039131166.1"/>
</dbReference>
<gene>
    <name evidence="10" type="primary">LOC103709028</name>
</gene>
<evidence type="ECO:0000256" key="6">
    <source>
        <dbReference type="ARBA" id="ARBA00023141"/>
    </source>
</evidence>
<evidence type="ECO:0000256" key="2">
    <source>
        <dbReference type="ARBA" id="ARBA00007571"/>
    </source>
</evidence>
<dbReference type="FunFam" id="3.20.20.70:FF:000075">
    <property type="entry name" value="Tryptophan biosynthesis protein TRP1"/>
    <property type="match status" value="1"/>
</dbReference>
<evidence type="ECO:0000256" key="7">
    <source>
        <dbReference type="ARBA" id="ARBA00023235"/>
    </source>
</evidence>
<evidence type="ECO:0000259" key="8">
    <source>
        <dbReference type="Pfam" id="PF00697"/>
    </source>
</evidence>
<evidence type="ECO:0000256" key="3">
    <source>
        <dbReference type="ARBA" id="ARBA00012572"/>
    </source>
</evidence>
<dbReference type="SUPFAM" id="SSF51366">
    <property type="entry name" value="Ribulose-phoshate binding barrel"/>
    <property type="match status" value="1"/>
</dbReference>
<comment type="pathway">
    <text evidence="1">Amino-acid biosynthesis; L-tryptophan biosynthesis; L-tryptophan from chorismate: step 3/5.</text>
</comment>
<protein>
    <recommendedName>
        <fullName evidence="3">phosphoribosylanthranilate isomerase</fullName>
        <ecNumber evidence="3">5.3.1.24</ecNumber>
    </recommendedName>
</protein>
<dbReference type="Pfam" id="PF00697">
    <property type="entry name" value="PRAI"/>
    <property type="match status" value="1"/>
</dbReference>
<name>A0A8B9AUP8_PHODC</name>
<keyword evidence="4" id="KW-0028">Amino-acid biosynthesis</keyword>
<dbReference type="GeneID" id="103709028"/>
<organism evidence="9 10">
    <name type="scientific">Phoenix dactylifera</name>
    <name type="common">Date palm</name>
    <dbReference type="NCBI Taxonomy" id="42345"/>
    <lineage>
        <taxon>Eukaryota</taxon>
        <taxon>Viridiplantae</taxon>
        <taxon>Streptophyta</taxon>
        <taxon>Embryophyta</taxon>
        <taxon>Tracheophyta</taxon>
        <taxon>Spermatophyta</taxon>
        <taxon>Magnoliopsida</taxon>
        <taxon>Liliopsida</taxon>
        <taxon>Arecaceae</taxon>
        <taxon>Coryphoideae</taxon>
        <taxon>Phoeniceae</taxon>
        <taxon>Phoenix</taxon>
    </lineage>
</organism>
<reference evidence="10" key="2">
    <citation type="submission" date="2025-08" db="UniProtKB">
        <authorList>
            <consortium name="RefSeq"/>
        </authorList>
    </citation>
    <scope>IDENTIFICATION</scope>
    <source>
        <tissue evidence="10">Young leaves</tissue>
    </source>
</reference>
<dbReference type="PANTHER" id="PTHR42894">
    <property type="entry name" value="N-(5'-PHOSPHORIBOSYL)ANTHRANILATE ISOMERASE"/>
    <property type="match status" value="1"/>
</dbReference>
<keyword evidence="6" id="KW-0057">Aromatic amino acid biosynthesis</keyword>
<dbReference type="Gene3D" id="3.20.20.70">
    <property type="entry name" value="Aldolase class I"/>
    <property type="match status" value="1"/>
</dbReference>
<dbReference type="InterPro" id="IPR044643">
    <property type="entry name" value="TrpF_fam"/>
</dbReference>
<dbReference type="Proteomes" id="UP000228380">
    <property type="component" value="Chromosome 11"/>
</dbReference>
<dbReference type="InterPro" id="IPR001240">
    <property type="entry name" value="PRAI_dom"/>
</dbReference>
<dbReference type="AlphaFoldDB" id="A0A8B9AUP8"/>
<keyword evidence="9" id="KW-1185">Reference proteome</keyword>
<dbReference type="EC" id="5.3.1.24" evidence="3"/>
<evidence type="ECO:0000313" key="10">
    <source>
        <dbReference type="RefSeq" id="XP_038987094.1"/>
    </source>
</evidence>
<proteinExistence type="inferred from homology"/>
<dbReference type="UniPathway" id="UPA00035">
    <property type="reaction ID" value="UER00042"/>
</dbReference>
<evidence type="ECO:0000313" key="9">
    <source>
        <dbReference type="Proteomes" id="UP000228380"/>
    </source>
</evidence>
<keyword evidence="5" id="KW-0822">Tryptophan biosynthesis</keyword>
<sequence>MTAIRITSLPPHLKFRRHTEQLNSLSESPPYVKTIRAAFVPHPVKCSSAAKSCNKNPIVKMCGVTSAKDAEMAAQAGANLIGMILCPGSKRSVSLLVAKEISKAARACGAEPVGVFVDDDANTILRTSDACNLEFVQLHGDGSRSALPMLLQENRIIYVLHADENGNILNHVPDKESSMIDWLLVDSAKGGSGKGFNWQKFQMPSIRSKFGWLLAGGLHADNVCEAAAMLRPEGVDVSSGICASDGIQKDPVKISSFMNKVRSLSY</sequence>
<comment type="similarity">
    <text evidence="2">Belongs to the TrpF family.</text>
</comment>
<dbReference type="CDD" id="cd00405">
    <property type="entry name" value="PRAI"/>
    <property type="match status" value="1"/>
</dbReference>
<dbReference type="GO" id="GO:0000162">
    <property type="term" value="P:L-tryptophan biosynthetic process"/>
    <property type="evidence" value="ECO:0007669"/>
    <property type="project" value="UniProtKB-UniPathway"/>
</dbReference>
<dbReference type="KEGG" id="pda:103709028"/>
<evidence type="ECO:0000256" key="4">
    <source>
        <dbReference type="ARBA" id="ARBA00022605"/>
    </source>
</evidence>
<dbReference type="PANTHER" id="PTHR42894:SF1">
    <property type="entry name" value="N-(5'-PHOSPHORIBOSYL)ANTHRANILATE ISOMERASE"/>
    <property type="match status" value="1"/>
</dbReference>
<dbReference type="HAMAP" id="MF_00135">
    <property type="entry name" value="PRAI"/>
    <property type="match status" value="1"/>
</dbReference>
<evidence type="ECO:0000256" key="1">
    <source>
        <dbReference type="ARBA" id="ARBA00004664"/>
    </source>
</evidence>
<keyword evidence="7" id="KW-0413">Isomerase</keyword>
<dbReference type="InterPro" id="IPR011060">
    <property type="entry name" value="RibuloseP-bd_barrel"/>
</dbReference>
<accession>A0A8B9AUP8</accession>
<dbReference type="GO" id="GO:0004640">
    <property type="term" value="F:phosphoribosylanthranilate isomerase activity"/>
    <property type="evidence" value="ECO:0007669"/>
    <property type="project" value="UniProtKB-EC"/>
</dbReference>
<evidence type="ECO:0000256" key="5">
    <source>
        <dbReference type="ARBA" id="ARBA00022822"/>
    </source>
</evidence>
<feature type="domain" description="N-(5'phosphoribosyl) anthranilate isomerase (PRAI)" evidence="8">
    <location>
        <begin position="59"/>
        <end position="259"/>
    </location>
</feature>
<dbReference type="InterPro" id="IPR013785">
    <property type="entry name" value="Aldolase_TIM"/>
</dbReference>